<organism evidence="1 2">
    <name type="scientific">Protea cynaroides</name>
    <dbReference type="NCBI Taxonomy" id="273540"/>
    <lineage>
        <taxon>Eukaryota</taxon>
        <taxon>Viridiplantae</taxon>
        <taxon>Streptophyta</taxon>
        <taxon>Embryophyta</taxon>
        <taxon>Tracheophyta</taxon>
        <taxon>Spermatophyta</taxon>
        <taxon>Magnoliopsida</taxon>
        <taxon>Proteales</taxon>
        <taxon>Proteaceae</taxon>
        <taxon>Protea</taxon>
    </lineage>
</organism>
<reference evidence="1" key="1">
    <citation type="journal article" date="2023" name="Plant J.">
        <title>The genome of the king protea, Protea cynaroides.</title>
        <authorList>
            <person name="Chang J."/>
            <person name="Duong T.A."/>
            <person name="Schoeman C."/>
            <person name="Ma X."/>
            <person name="Roodt D."/>
            <person name="Barker N."/>
            <person name="Li Z."/>
            <person name="Van de Peer Y."/>
            <person name="Mizrachi E."/>
        </authorList>
    </citation>
    <scope>NUCLEOTIDE SEQUENCE</scope>
    <source>
        <tissue evidence="1">Young leaves</tissue>
    </source>
</reference>
<evidence type="ECO:0000313" key="2">
    <source>
        <dbReference type="Proteomes" id="UP001141806"/>
    </source>
</evidence>
<evidence type="ECO:0000313" key="1">
    <source>
        <dbReference type="EMBL" id="KAJ4957722.1"/>
    </source>
</evidence>
<name>A0A9Q0JZZ4_9MAGN</name>
<keyword evidence="2" id="KW-1185">Reference proteome</keyword>
<dbReference type="Proteomes" id="UP001141806">
    <property type="component" value="Unassembled WGS sequence"/>
</dbReference>
<dbReference type="AlphaFoldDB" id="A0A9Q0JZZ4"/>
<proteinExistence type="predicted"/>
<protein>
    <submittedName>
        <fullName evidence="1">Uncharacterized protein</fullName>
    </submittedName>
</protein>
<dbReference type="EMBL" id="JAMYWD010000010">
    <property type="protein sequence ID" value="KAJ4957722.1"/>
    <property type="molecule type" value="Genomic_DNA"/>
</dbReference>
<sequence length="231" mass="26242">MPNGGYYEVKSNADVLELVKIFKEQGRAMLLEVYRVNVGDATLDRRKQEKEKKVLKRNKVLQKKEDPLHREEEEQDKKILLRKKLLVKEEDPLHRFSIGFLRSSLQVVLYRSVDFSEISLVSSIELLLFFDFLSTKEDPGWQIWFGSSSQRTGSRLGDSGPLLNVEGVGLGDYGDVMLPSEQGAGSREQAWVIMEMGCCRRSNEQGAGLVDSGALFNAEGTRAWVRMNPRE</sequence>
<accession>A0A9Q0JZZ4</accession>
<gene>
    <name evidence="1" type="ORF">NE237_024833</name>
</gene>
<comment type="caution">
    <text evidence="1">The sequence shown here is derived from an EMBL/GenBank/DDBJ whole genome shotgun (WGS) entry which is preliminary data.</text>
</comment>